<dbReference type="OrthoDB" id="981314at2"/>
<dbReference type="Proteomes" id="UP000318833">
    <property type="component" value="Unassembled WGS sequence"/>
</dbReference>
<sequence length="273" mass="32065">MKKTGVLIFLFVITLNFISYGQEKGRVENPIEQHDLLSKDTTLVIQGNRIWIRDYPKTGEVVFTLNEGEVCRILEKGEEQIIRGNRDFWYKIEHHDQVGWVFGSQTSIRQNTNFKGFEPFLKYFLQTSFYGKRIDSQKKNVKQFIHEDIGFYRFYNPGAACTLYSSYLSHNNKIAPKIDNPKFFSQRTFQDGFCEESPDPDGIYYKKIESLPDYPDLSVNYEMKKIDIPEKYKNGLKVKVNVLVDKWIIKTMYFMIADNKWNLVLVDDCDCSA</sequence>
<dbReference type="AlphaFoldDB" id="A0A554VGW8"/>
<name>A0A554VGW8_9FLAO</name>
<organism evidence="1 2">
    <name type="scientific">Aquimarina algiphila</name>
    <dbReference type="NCBI Taxonomy" id="2047982"/>
    <lineage>
        <taxon>Bacteria</taxon>
        <taxon>Pseudomonadati</taxon>
        <taxon>Bacteroidota</taxon>
        <taxon>Flavobacteriia</taxon>
        <taxon>Flavobacteriales</taxon>
        <taxon>Flavobacteriaceae</taxon>
        <taxon>Aquimarina</taxon>
    </lineage>
</organism>
<comment type="caution">
    <text evidence="1">The sequence shown here is derived from an EMBL/GenBank/DDBJ whole genome shotgun (WGS) entry which is preliminary data.</text>
</comment>
<dbReference type="EMBL" id="VLNR01000042">
    <property type="protein sequence ID" value="TSE06673.1"/>
    <property type="molecule type" value="Genomic_DNA"/>
</dbReference>
<keyword evidence="2" id="KW-1185">Reference proteome</keyword>
<accession>A0A554VGW8</accession>
<dbReference type="Gene3D" id="2.30.30.40">
    <property type="entry name" value="SH3 Domains"/>
    <property type="match status" value="1"/>
</dbReference>
<dbReference type="RefSeq" id="WP_143917466.1">
    <property type="nucleotide sequence ID" value="NZ_CANMIK010000048.1"/>
</dbReference>
<gene>
    <name evidence="1" type="ORF">FOF46_18370</name>
</gene>
<evidence type="ECO:0000313" key="2">
    <source>
        <dbReference type="Proteomes" id="UP000318833"/>
    </source>
</evidence>
<protein>
    <submittedName>
        <fullName evidence="1">SH3 domain-containing protein</fullName>
    </submittedName>
</protein>
<proteinExistence type="predicted"/>
<reference evidence="1 2" key="1">
    <citation type="submission" date="2019-07" db="EMBL/GenBank/DDBJ databases">
        <title>The draft genome sequence of Aquimarina algiphila M91.</title>
        <authorList>
            <person name="Meng X."/>
        </authorList>
    </citation>
    <scope>NUCLEOTIDE SEQUENCE [LARGE SCALE GENOMIC DNA]</scope>
    <source>
        <strain evidence="1 2">M91</strain>
    </source>
</reference>
<evidence type="ECO:0000313" key="1">
    <source>
        <dbReference type="EMBL" id="TSE06673.1"/>
    </source>
</evidence>